<dbReference type="PANTHER" id="PTHR42964">
    <property type="entry name" value="ENOYL-COA HYDRATASE"/>
    <property type="match status" value="1"/>
</dbReference>
<dbReference type="Pfam" id="PF00378">
    <property type="entry name" value="ECH_1"/>
    <property type="match status" value="1"/>
</dbReference>
<dbReference type="InterPro" id="IPR001753">
    <property type="entry name" value="Enoyl-CoA_hydra/iso"/>
</dbReference>
<evidence type="ECO:0000313" key="2">
    <source>
        <dbReference type="EMBL" id="VAW83186.1"/>
    </source>
</evidence>
<comment type="similarity">
    <text evidence="1">Belongs to the enoyl-CoA hydratase/isomerase family.</text>
</comment>
<sequence length="259" mass="28250">MSDTVLIEINERGVCHITLNKPGRHNAFDVEIIEELTQSITMVNQDNTIRVVVLTGAGSSFCSGADLNWMQSLVNYSYEENVQDAFKLATLMRSLYSLDKPLICAVNGPAYGGALGLIACADIVVSVDDAEFSFSEVKLGIIPAVIMPYVIANIGLREAKRLFLTGERFTAMEAKELGLVTHLVSKENFLDACTVQVEQLLAASPAAQEACKKLIRKVNPLNESVDQLTTKAIAEARVSEQGQTGLNAFLKKRKAPWLT</sequence>
<dbReference type="Gene3D" id="3.90.226.10">
    <property type="entry name" value="2-enoyl-CoA Hydratase, Chain A, domain 1"/>
    <property type="match status" value="1"/>
</dbReference>
<protein>
    <submittedName>
        <fullName evidence="2">Methylglutaconyl-CoA hydratase</fullName>
        <ecNumber evidence="2">4.2.1.18</ecNumber>
    </submittedName>
</protein>
<dbReference type="InterPro" id="IPR029045">
    <property type="entry name" value="ClpP/crotonase-like_dom_sf"/>
</dbReference>
<dbReference type="PANTHER" id="PTHR42964:SF1">
    <property type="entry name" value="POLYKETIDE BIOSYNTHESIS ENOYL-COA HYDRATASE PKSH-RELATED"/>
    <property type="match status" value="1"/>
</dbReference>
<dbReference type="EMBL" id="UOFO01000002">
    <property type="protein sequence ID" value="VAW83186.1"/>
    <property type="molecule type" value="Genomic_DNA"/>
</dbReference>
<dbReference type="CDD" id="cd06558">
    <property type="entry name" value="crotonase-like"/>
    <property type="match status" value="1"/>
</dbReference>
<dbReference type="AlphaFoldDB" id="A0A3B0ZRF3"/>
<name>A0A3B0ZRF3_9ZZZZ</name>
<reference evidence="2" key="1">
    <citation type="submission" date="2018-06" db="EMBL/GenBank/DDBJ databases">
        <authorList>
            <person name="Zhirakovskaya E."/>
        </authorList>
    </citation>
    <scope>NUCLEOTIDE SEQUENCE</scope>
</reference>
<dbReference type="InterPro" id="IPR014748">
    <property type="entry name" value="Enoyl-CoA_hydra_C"/>
</dbReference>
<dbReference type="SUPFAM" id="SSF52096">
    <property type="entry name" value="ClpP/crotonase"/>
    <property type="match status" value="1"/>
</dbReference>
<dbReference type="InterPro" id="IPR051683">
    <property type="entry name" value="Enoyl-CoA_Hydratase/Isomerase"/>
</dbReference>
<organism evidence="2">
    <name type="scientific">hydrothermal vent metagenome</name>
    <dbReference type="NCBI Taxonomy" id="652676"/>
    <lineage>
        <taxon>unclassified sequences</taxon>
        <taxon>metagenomes</taxon>
        <taxon>ecological metagenomes</taxon>
    </lineage>
</organism>
<accession>A0A3B0ZRF3</accession>
<proteinExistence type="inferred from homology"/>
<dbReference type="EC" id="4.2.1.18" evidence="2"/>
<dbReference type="Gene3D" id="1.10.12.10">
    <property type="entry name" value="Lyase 2-enoyl-coa Hydratase, Chain A, domain 2"/>
    <property type="match status" value="1"/>
</dbReference>
<evidence type="ECO:0000256" key="1">
    <source>
        <dbReference type="ARBA" id="ARBA00005254"/>
    </source>
</evidence>
<dbReference type="GO" id="GO:0004490">
    <property type="term" value="F:methylglutaconyl-CoA hydratase activity"/>
    <property type="evidence" value="ECO:0007669"/>
    <property type="project" value="UniProtKB-EC"/>
</dbReference>
<keyword evidence="2" id="KW-0456">Lyase</keyword>
<gene>
    <name evidence="2" type="ORF">MNBD_GAMMA16-471</name>
</gene>